<feature type="compositionally biased region" description="Low complexity" evidence="1">
    <location>
        <begin position="23"/>
        <end position="39"/>
    </location>
</feature>
<evidence type="ECO:0000256" key="1">
    <source>
        <dbReference type="SAM" id="MobiDB-lite"/>
    </source>
</evidence>
<dbReference type="AlphaFoldDB" id="A0A5N5THM6"/>
<keyword evidence="3" id="KW-1185">Reference proteome</keyword>
<comment type="caution">
    <text evidence="2">The sequence shown here is derived from an EMBL/GenBank/DDBJ whole genome shotgun (WGS) entry which is preliminary data.</text>
</comment>
<evidence type="ECO:0000313" key="3">
    <source>
        <dbReference type="Proteomes" id="UP000326759"/>
    </source>
</evidence>
<dbReference type="EMBL" id="SEYY01002575">
    <property type="protein sequence ID" value="KAB7504685.1"/>
    <property type="molecule type" value="Genomic_DNA"/>
</dbReference>
<name>A0A5N5THM6_9CRUS</name>
<feature type="region of interest" description="Disordered" evidence="1">
    <location>
        <begin position="1"/>
        <end position="43"/>
    </location>
</feature>
<accession>A0A5N5THM6</accession>
<feature type="non-terminal residue" evidence="2">
    <location>
        <position position="1"/>
    </location>
</feature>
<protein>
    <submittedName>
        <fullName evidence="2">Uncharacterized protein</fullName>
    </submittedName>
</protein>
<gene>
    <name evidence="2" type="ORF">Anas_14348</name>
</gene>
<organism evidence="2 3">
    <name type="scientific">Armadillidium nasatum</name>
    <dbReference type="NCBI Taxonomy" id="96803"/>
    <lineage>
        <taxon>Eukaryota</taxon>
        <taxon>Metazoa</taxon>
        <taxon>Ecdysozoa</taxon>
        <taxon>Arthropoda</taxon>
        <taxon>Crustacea</taxon>
        <taxon>Multicrustacea</taxon>
        <taxon>Malacostraca</taxon>
        <taxon>Eumalacostraca</taxon>
        <taxon>Peracarida</taxon>
        <taxon>Isopoda</taxon>
        <taxon>Oniscidea</taxon>
        <taxon>Crinocheta</taxon>
        <taxon>Armadillidiidae</taxon>
        <taxon>Armadillidium</taxon>
    </lineage>
</organism>
<dbReference type="Proteomes" id="UP000326759">
    <property type="component" value="Unassembled WGS sequence"/>
</dbReference>
<evidence type="ECO:0000313" key="2">
    <source>
        <dbReference type="EMBL" id="KAB7504685.1"/>
    </source>
</evidence>
<sequence>SMGRAISPAGSGGLVNSPLPAMGGTSPLGQPLGTLGPGSMRPGMGAPSMAAIAAMSGNHNANHGMGMKMPRFMQHSMLQQQSIFGGMDPRMMMMMGRNMHNPAAAAMMRGHLQPFRPRFM</sequence>
<proteinExistence type="predicted"/>
<reference evidence="2 3" key="1">
    <citation type="journal article" date="2019" name="PLoS Biol.">
        <title>Sex chromosomes control vertical transmission of feminizing Wolbachia symbionts in an isopod.</title>
        <authorList>
            <person name="Becking T."/>
            <person name="Chebbi M.A."/>
            <person name="Giraud I."/>
            <person name="Moumen B."/>
            <person name="Laverre T."/>
            <person name="Caubet Y."/>
            <person name="Peccoud J."/>
            <person name="Gilbert C."/>
            <person name="Cordaux R."/>
        </authorList>
    </citation>
    <scope>NUCLEOTIDE SEQUENCE [LARGE SCALE GENOMIC DNA]</scope>
    <source>
        <strain evidence="2">ANa2</strain>
        <tissue evidence="2">Whole body excluding digestive tract and cuticle</tissue>
    </source>
</reference>